<keyword evidence="10" id="KW-0067">ATP-binding</keyword>
<dbReference type="GO" id="GO:0000723">
    <property type="term" value="P:telomere maintenance"/>
    <property type="evidence" value="ECO:0007669"/>
    <property type="project" value="TreeGrafter"/>
</dbReference>
<dbReference type="GO" id="GO:0005694">
    <property type="term" value="C:chromosome"/>
    <property type="evidence" value="ECO:0007669"/>
    <property type="project" value="TreeGrafter"/>
</dbReference>
<comment type="function">
    <text evidence="13">Serine/threonine protein kinase which activates checkpoint signaling upon genotoxic stresses such as ionizing radiation (IR), ultraviolet light (UV), or DNA replication stalling, thereby acting as a DNA damage sensor. Recognizes the substrate consensus sequence [ST]-Q. Phosphorylates histone H2A to form H2AS128ph (gamma-H2A) at sites of DNA damage, involved in the regulation of DNA damage response mechanism. Required for the control of telomere length and genome stability.</text>
</comment>
<evidence type="ECO:0000256" key="9">
    <source>
        <dbReference type="ARBA" id="ARBA00022777"/>
    </source>
</evidence>
<dbReference type="CDD" id="cd00892">
    <property type="entry name" value="PIKKc_ATR"/>
    <property type="match status" value="1"/>
</dbReference>
<dbReference type="InterPro" id="IPR057564">
    <property type="entry name" value="HEAT_ATR"/>
</dbReference>
<dbReference type="InterPro" id="IPR003151">
    <property type="entry name" value="PIK-rel_kinase_FAT"/>
</dbReference>
<dbReference type="SMART" id="SM01343">
    <property type="entry name" value="FATC"/>
    <property type="match status" value="1"/>
</dbReference>
<keyword evidence="7" id="KW-0547">Nucleotide-binding</keyword>
<dbReference type="FunFam" id="1.10.1070.11:FF:000031">
    <property type="entry name" value="Phosphatidyl inositol 3-kinase"/>
    <property type="match status" value="1"/>
</dbReference>
<evidence type="ECO:0000256" key="4">
    <source>
        <dbReference type="ARBA" id="ARBA00012513"/>
    </source>
</evidence>
<proteinExistence type="inferred from homology"/>
<protein>
    <recommendedName>
        <fullName evidence="4">non-specific serine/threonine protein kinase</fullName>
        <ecNumber evidence="4">2.7.11.1</ecNumber>
    </recommendedName>
</protein>
<feature type="domain" description="PI3K/PI4K catalytic" evidence="16">
    <location>
        <begin position="2104"/>
        <end position="2427"/>
    </location>
</feature>
<dbReference type="InterPro" id="IPR000403">
    <property type="entry name" value="PI3/4_kinase_cat_dom"/>
</dbReference>
<keyword evidence="9" id="KW-0418">Kinase</keyword>
<dbReference type="Pfam" id="PF02260">
    <property type="entry name" value="FATC"/>
    <property type="match status" value="1"/>
</dbReference>
<dbReference type="EMBL" id="CAJPDQ010000018">
    <property type="protein sequence ID" value="CAF9922487.1"/>
    <property type="molecule type" value="Genomic_DNA"/>
</dbReference>
<dbReference type="InterPro" id="IPR016024">
    <property type="entry name" value="ARM-type_fold"/>
</dbReference>
<keyword evidence="8" id="KW-0227">DNA damage</keyword>
<name>A0A8H3FGT4_9LECA</name>
<dbReference type="EC" id="2.7.11.1" evidence="4"/>
<evidence type="ECO:0000256" key="1">
    <source>
        <dbReference type="ARBA" id="ARBA00004123"/>
    </source>
</evidence>
<dbReference type="GO" id="GO:0005634">
    <property type="term" value="C:nucleus"/>
    <property type="evidence" value="ECO:0007669"/>
    <property type="project" value="UniProtKB-SubCell"/>
</dbReference>
<evidence type="ECO:0000256" key="5">
    <source>
        <dbReference type="ARBA" id="ARBA00022527"/>
    </source>
</evidence>
<dbReference type="Gene3D" id="1.10.1070.11">
    <property type="entry name" value="Phosphatidylinositol 3-/4-kinase, catalytic domain"/>
    <property type="match status" value="1"/>
</dbReference>
<evidence type="ECO:0000256" key="7">
    <source>
        <dbReference type="ARBA" id="ARBA00022741"/>
    </source>
</evidence>
<evidence type="ECO:0000313" key="19">
    <source>
        <dbReference type="EMBL" id="CAF9922487.1"/>
    </source>
</evidence>
<dbReference type="Gene3D" id="3.30.1010.10">
    <property type="entry name" value="Phosphatidylinositol 3-kinase Catalytic Subunit, Chain A, domain 4"/>
    <property type="match status" value="1"/>
</dbReference>
<dbReference type="InterPro" id="IPR003152">
    <property type="entry name" value="FATC_dom"/>
</dbReference>
<dbReference type="Proteomes" id="UP000664169">
    <property type="component" value="Unassembled WGS sequence"/>
</dbReference>
<evidence type="ECO:0000256" key="14">
    <source>
        <dbReference type="ARBA" id="ARBA00047899"/>
    </source>
</evidence>
<dbReference type="InterPro" id="IPR056802">
    <property type="entry name" value="ATR-like_M-HEAT"/>
</dbReference>
<reference evidence="19" key="1">
    <citation type="submission" date="2021-03" db="EMBL/GenBank/DDBJ databases">
        <authorList>
            <person name="Tagirdzhanova G."/>
        </authorList>
    </citation>
    <scope>NUCLEOTIDE SEQUENCE</scope>
</reference>
<dbReference type="SMART" id="SM00146">
    <property type="entry name" value="PI3Kc"/>
    <property type="match status" value="1"/>
</dbReference>
<dbReference type="PROSITE" id="PS50290">
    <property type="entry name" value="PI3_4_KINASE_3"/>
    <property type="match status" value="1"/>
</dbReference>
<keyword evidence="6" id="KW-0808">Transferase</keyword>
<evidence type="ECO:0000256" key="8">
    <source>
        <dbReference type="ARBA" id="ARBA00022763"/>
    </source>
</evidence>
<sequence>MPTRSDEGPPPSTYAAQIVHNLENARERSQLSGSRTQLAQLFRAVLALDTNDLTDDETFETNLAINHRLIWTIVKGCLCLQGTANPFDNHGEVTDLARDGLAVIMVTVRRYPEVVFTSLAKDTTYVAPEGPLFVWVVPCLLTLLHHNNDSIIRDRARDLLYKMLEIKSASRMAKFRKQPVLTYLRNCIDEDVLSFLVQLDVLQLTDAVFNIPLIPSTITIKEACGEELLKVASHIEADNATQALSTVVSCLWIITEYLSVLPLSAGLSSLRWVVGCLVTSQPLLTRITANPEDENELSGLFLKTINATLAQISQSAQDSVESNQLLQLLCLMVSDILKPFERNQNLTLSSSFQNTLCSSLHLLCLSFTNGMAAWRAYKQHLESVLQAVLEDHVLYIFEEDLQILLKFTCRLAAETVEEISANELQLGTETMRNKLSQLLIPPEQGSRHVAMYPPSKRQRKSEPSPVTSFTTGSDFRTIYLETVRLPQDALASLPQIISETLAELPETVQRDMIRAAGIEACKLSNSVLNGECQTCVGDEVQDDIKLMDSIQSTTLGDILVCIIRIVQEQKSPSPRVQAMLALRRFLAHCSNTEYIDLRTSTLATWPLQSLKSSIRSLRIASVSAIVHIISGRISQTVLRANRVGTLDVLRSLSEKDVTLQEISVIAHGRIASIIQSEDEINLCLLRLVEFLGHNNSFVANLAYEELQRLCSHNSSAALRLFEPYWRTLATIIVKDLRARPQICQMVCELLGISVSHFLKLTQFHTIPFLILRKQAEVLHRIAEANGPNVSLLDICSNSEQLAVILAYILLQPSEDPEETIRSLLSQVSEDFASIDPQELLRSDPTRIAFELLQVASSDLAETKARARHGILILAERTQRKPNKKYTAVDIFFEESSLGIMQLLSEVVSQTKGAQPIGNRRRCVGAIEEMAIIAGYHLINALPQISACLRSAIEDRDLCNEAFKAWMTLIDSIDSEDAIGTMVDPTFAIVAQHWNSFRTEIQQSAHDLINALIKNHSDWIRDNVLSIPSLEGIPLLAKFESELNNIRDKTDPRYRLEAFGDRCRNDNATVVTQALNELPLYLLEVQPFIYNSVVSEQPDPSIGYLIKALLDVCVRFANKKADIAREAARCLGLVGCLDPAKIELPHSEREIFVLSDFVNPEETLEFAIFFLEEVLVKTFLAETDTRAQGLLAYAIQELLKTCGFEPKNTINKNLQPDQLYQRWRNMDEATRETLSPFLTSRYVLEPLANTPDCTYPIYSTGMNHSIWLRQIVFDLLGKGVGKNAQIIFSICRRVVRRQNIAIPAFLLPFITLHIIFQGTEEQIGQLSKEFLTILSTLLPTDQAANESLILCSQDVFRTLDYMSRWLQERKKTKEYWPRIGVASVEEAQQQEMSKLEPIGRFLSIIPAEIISDRAIQCKNFPRAILHWEAHIRDRQKDATVSQEDMDKMYSKLQNIYNSIDEPDGIEGISPRIFNTTFEQMMLEHKKAGRWNALQGWYEVELNKYPENDALQTEFLRTLKETGQHDTLINEFTALKTTENSTTSMAELVIEAAWNTSRYAVLSPTIASLPLNNDTNFNVGIGRILTMLQQGNSKELRAILEKLRIDAVRHLSTANIKSTQSCHDVMFKFQILSEVEELADISTADSTLSKNSLRTVLLQRVESLGAFPSEQQKLLSIQRAMIDVCKLDHEIWGRSTSWLRTAKLARQSGFIQYAFNAVFRAREGEEMEGIDMAYAIEDARLLWSEGHHIKAIQNLRTAIESGAFGRPSAQEVLEARKRGHSSGKLKQNPLAARAHLLLAKWIDHAGQTQSEIIIEQYRIAVDLHNRSEKGHYHLGRHYNKLLESEKVKLPAKQAQNYITGEMAKLVIENFLRSIAMGAKYVHQTLPRILTLWLELGNDVKRNIDASYGNDANFQRHIESQRQKIFKMVMGQMKKYIDRLPAYVFYTAFSQVLARICHPHEQICSSLVDIVARVVVAHPQQAMWSLLALIKSKKQESRIQRGKECWTKVQDNAKKLSEEAQRTELANLMKQGQRLSDQLLSLSNKDLGKRHGIVSLSNDLGFSHSRSSHCRLAIPVEAMLTASLPTPKENVRAHKAFPKDTITIDTFLDEVLVLNSLIKPKKVTIRGSNGKIYGILCKPKDDLRKDQRLLEFNSMITRLLKRDAQSSKRRLYIKTYAVTPLNEECGLIEWVENVRPLRDILLDIYKQRNVKTDYSAIKEVLDSITANREEAGRFETDVLGGFPPVFRAWFTEMFPEPSAWFEARLRYTRSCAVMSMVGHVLGLGDRHGENILFQGENGGTLHVDFNCLFDKGLTFEKPERVPFRLTHNMVDAFGIYGYEGPFRKCCELSLGILRQHEHALMTILETFVHDPTTDFIGKKRKANPIVPDTPEGVLEAIRNKVRGLIAGESVPLSVEGHVQLLIQEATDAYNLASMYIGWCAFL</sequence>
<dbReference type="InterPro" id="IPR018936">
    <property type="entry name" value="PI3/4_kinase_CS"/>
</dbReference>
<dbReference type="PROSITE" id="PS51189">
    <property type="entry name" value="FAT"/>
    <property type="match status" value="1"/>
</dbReference>
<gene>
    <name evidence="19" type="ORF">GOMPHAMPRED_002576</name>
</gene>
<evidence type="ECO:0000256" key="12">
    <source>
        <dbReference type="ARBA" id="ARBA00023242"/>
    </source>
</evidence>
<dbReference type="InterPro" id="IPR050517">
    <property type="entry name" value="DDR_Repair_Kinase"/>
</dbReference>
<keyword evidence="12" id="KW-0539">Nucleus</keyword>
<evidence type="ECO:0000259" key="16">
    <source>
        <dbReference type="PROSITE" id="PS50290"/>
    </source>
</evidence>
<keyword evidence="20" id="KW-1185">Reference proteome</keyword>
<dbReference type="SUPFAM" id="SSF56112">
    <property type="entry name" value="Protein kinase-like (PK-like)"/>
    <property type="match status" value="1"/>
</dbReference>
<evidence type="ECO:0000256" key="2">
    <source>
        <dbReference type="ARBA" id="ARBA00010769"/>
    </source>
</evidence>
<evidence type="ECO:0000256" key="11">
    <source>
        <dbReference type="ARBA" id="ARBA00023204"/>
    </source>
</evidence>
<evidence type="ECO:0000256" key="10">
    <source>
        <dbReference type="ARBA" id="ARBA00022840"/>
    </source>
</evidence>
<evidence type="ECO:0000256" key="15">
    <source>
        <dbReference type="ARBA" id="ARBA00048679"/>
    </source>
</evidence>
<dbReference type="InterPro" id="IPR014009">
    <property type="entry name" value="PIK_FAT"/>
</dbReference>
<comment type="caution">
    <text evidence="19">The sequence shown here is derived from an EMBL/GenBank/DDBJ whole genome shotgun (WGS) entry which is preliminary data.</text>
</comment>
<comment type="subcellular location">
    <subcellularLocation>
        <location evidence="1">Nucleus</location>
    </subcellularLocation>
</comment>
<dbReference type="OrthoDB" id="381190at2759"/>
<dbReference type="PANTHER" id="PTHR11139:SF125">
    <property type="entry name" value="SERINE_THREONINE-PROTEIN KINASE MEC1"/>
    <property type="match status" value="1"/>
</dbReference>
<dbReference type="SMART" id="SM00802">
    <property type="entry name" value="UME"/>
    <property type="match status" value="1"/>
</dbReference>
<dbReference type="GO" id="GO:0004674">
    <property type="term" value="F:protein serine/threonine kinase activity"/>
    <property type="evidence" value="ECO:0007669"/>
    <property type="project" value="UniProtKB-KW"/>
</dbReference>
<dbReference type="PROSITE" id="PS00916">
    <property type="entry name" value="PI3_4_KINASE_2"/>
    <property type="match status" value="1"/>
</dbReference>
<comment type="subunit">
    <text evidence="3">Associates with DNA double-strand breaks.</text>
</comment>
<dbReference type="Pfam" id="PF00454">
    <property type="entry name" value="PI3_PI4_kinase"/>
    <property type="match status" value="1"/>
</dbReference>
<dbReference type="SUPFAM" id="SSF48371">
    <property type="entry name" value="ARM repeat"/>
    <property type="match status" value="1"/>
</dbReference>
<evidence type="ECO:0000256" key="13">
    <source>
        <dbReference type="ARBA" id="ARBA00025079"/>
    </source>
</evidence>
<keyword evidence="5" id="KW-0723">Serine/threonine-protein kinase</keyword>
<dbReference type="GO" id="GO:0006281">
    <property type="term" value="P:DNA repair"/>
    <property type="evidence" value="ECO:0007669"/>
    <property type="project" value="UniProtKB-KW"/>
</dbReference>
<dbReference type="GO" id="GO:0005524">
    <property type="term" value="F:ATP binding"/>
    <property type="evidence" value="ECO:0007669"/>
    <property type="project" value="UniProtKB-KW"/>
</dbReference>
<feature type="domain" description="FATC" evidence="18">
    <location>
        <begin position="2407"/>
        <end position="2439"/>
    </location>
</feature>
<dbReference type="PANTHER" id="PTHR11139">
    <property type="entry name" value="ATAXIA TELANGIECTASIA MUTATED ATM -RELATED"/>
    <property type="match status" value="1"/>
</dbReference>
<evidence type="ECO:0000313" key="20">
    <source>
        <dbReference type="Proteomes" id="UP000664169"/>
    </source>
</evidence>
<dbReference type="Pfam" id="PF08064">
    <property type="entry name" value="UME"/>
    <property type="match status" value="1"/>
</dbReference>
<evidence type="ECO:0000259" key="18">
    <source>
        <dbReference type="PROSITE" id="PS51190"/>
    </source>
</evidence>
<dbReference type="Pfam" id="PF23593">
    <property type="entry name" value="HEAT_ATR"/>
    <property type="match status" value="1"/>
</dbReference>
<comment type="catalytic activity">
    <reaction evidence="15">
        <text>L-seryl-[protein] + ATP = O-phospho-L-seryl-[protein] + ADP + H(+)</text>
        <dbReference type="Rhea" id="RHEA:17989"/>
        <dbReference type="Rhea" id="RHEA-COMP:9863"/>
        <dbReference type="Rhea" id="RHEA-COMP:11604"/>
        <dbReference type="ChEBI" id="CHEBI:15378"/>
        <dbReference type="ChEBI" id="CHEBI:29999"/>
        <dbReference type="ChEBI" id="CHEBI:30616"/>
        <dbReference type="ChEBI" id="CHEBI:83421"/>
        <dbReference type="ChEBI" id="CHEBI:456216"/>
        <dbReference type="EC" id="2.7.11.1"/>
    </reaction>
</comment>
<dbReference type="InterPro" id="IPR011009">
    <property type="entry name" value="Kinase-like_dom_sf"/>
</dbReference>
<dbReference type="PROSITE" id="PS51190">
    <property type="entry name" value="FATC"/>
    <property type="match status" value="1"/>
</dbReference>
<accession>A0A8H3FGT4</accession>
<evidence type="ECO:0000256" key="3">
    <source>
        <dbReference type="ARBA" id="ARBA00011370"/>
    </source>
</evidence>
<dbReference type="Pfam" id="PF02259">
    <property type="entry name" value="FAT"/>
    <property type="match status" value="1"/>
</dbReference>
<feature type="domain" description="FAT" evidence="17">
    <location>
        <begin position="1408"/>
        <end position="1989"/>
    </location>
</feature>
<comment type="catalytic activity">
    <reaction evidence="14">
        <text>L-threonyl-[protein] + ATP = O-phospho-L-threonyl-[protein] + ADP + H(+)</text>
        <dbReference type="Rhea" id="RHEA:46608"/>
        <dbReference type="Rhea" id="RHEA-COMP:11060"/>
        <dbReference type="Rhea" id="RHEA-COMP:11605"/>
        <dbReference type="ChEBI" id="CHEBI:15378"/>
        <dbReference type="ChEBI" id="CHEBI:30013"/>
        <dbReference type="ChEBI" id="CHEBI:30616"/>
        <dbReference type="ChEBI" id="CHEBI:61977"/>
        <dbReference type="ChEBI" id="CHEBI:456216"/>
        <dbReference type="EC" id="2.7.11.1"/>
    </reaction>
</comment>
<dbReference type="InterPro" id="IPR012993">
    <property type="entry name" value="UME"/>
</dbReference>
<evidence type="ECO:0000256" key="6">
    <source>
        <dbReference type="ARBA" id="ARBA00022679"/>
    </source>
</evidence>
<dbReference type="Pfam" id="PF25030">
    <property type="entry name" value="M-HEAT_ATR"/>
    <property type="match status" value="1"/>
</dbReference>
<keyword evidence="11" id="KW-0234">DNA repair</keyword>
<dbReference type="GO" id="GO:0000077">
    <property type="term" value="P:DNA damage checkpoint signaling"/>
    <property type="evidence" value="ECO:0007669"/>
    <property type="project" value="TreeGrafter"/>
</dbReference>
<dbReference type="InterPro" id="IPR036940">
    <property type="entry name" value="PI3/4_kinase_cat_sf"/>
</dbReference>
<comment type="similarity">
    <text evidence="2">Belongs to the PI3/PI4-kinase family. ATM subfamily.</text>
</comment>
<organism evidence="19 20">
    <name type="scientific">Gomphillus americanus</name>
    <dbReference type="NCBI Taxonomy" id="1940652"/>
    <lineage>
        <taxon>Eukaryota</taxon>
        <taxon>Fungi</taxon>
        <taxon>Dikarya</taxon>
        <taxon>Ascomycota</taxon>
        <taxon>Pezizomycotina</taxon>
        <taxon>Lecanoromycetes</taxon>
        <taxon>OSLEUM clade</taxon>
        <taxon>Ostropomycetidae</taxon>
        <taxon>Ostropales</taxon>
        <taxon>Graphidaceae</taxon>
        <taxon>Gomphilloideae</taxon>
        <taxon>Gomphillus</taxon>
    </lineage>
</organism>
<evidence type="ECO:0000259" key="17">
    <source>
        <dbReference type="PROSITE" id="PS51189"/>
    </source>
</evidence>